<dbReference type="SUPFAM" id="SSF52540">
    <property type="entry name" value="P-loop containing nucleoside triphosphate hydrolases"/>
    <property type="match status" value="1"/>
</dbReference>
<keyword evidence="3" id="KW-0804">Transcription</keyword>
<dbReference type="CDD" id="cd06170">
    <property type="entry name" value="LuxR_C_like"/>
    <property type="match status" value="1"/>
</dbReference>
<evidence type="ECO:0000259" key="5">
    <source>
        <dbReference type="PROSITE" id="PS50043"/>
    </source>
</evidence>
<dbReference type="EMBL" id="JBHSMP010000022">
    <property type="protein sequence ID" value="MFC5430744.1"/>
    <property type="molecule type" value="Genomic_DNA"/>
</dbReference>
<dbReference type="Gene3D" id="1.25.40.10">
    <property type="entry name" value="Tetratricopeptide repeat domain"/>
    <property type="match status" value="1"/>
</dbReference>
<dbReference type="Pfam" id="PF17874">
    <property type="entry name" value="TPR_MalT"/>
    <property type="match status" value="1"/>
</dbReference>
<dbReference type="InterPro" id="IPR016032">
    <property type="entry name" value="Sig_transdc_resp-reg_C-effctor"/>
</dbReference>
<protein>
    <submittedName>
        <fullName evidence="6">LuxR C-terminal-related transcriptional regulator</fullName>
    </submittedName>
</protein>
<evidence type="ECO:0000256" key="4">
    <source>
        <dbReference type="SAM" id="MobiDB-lite"/>
    </source>
</evidence>
<feature type="compositionally biased region" description="Polar residues" evidence="4">
    <location>
        <begin position="8"/>
        <end position="20"/>
    </location>
</feature>
<dbReference type="SMART" id="SM00421">
    <property type="entry name" value="HTH_LUXR"/>
    <property type="match status" value="1"/>
</dbReference>
<dbReference type="Pfam" id="PF00196">
    <property type="entry name" value="GerE"/>
    <property type="match status" value="1"/>
</dbReference>
<evidence type="ECO:0000313" key="6">
    <source>
        <dbReference type="EMBL" id="MFC5430744.1"/>
    </source>
</evidence>
<feature type="region of interest" description="Disordered" evidence="4">
    <location>
        <begin position="1"/>
        <end position="21"/>
    </location>
</feature>
<keyword evidence="7" id="KW-1185">Reference proteome</keyword>
<reference evidence="7" key="1">
    <citation type="journal article" date="2019" name="Int. J. Syst. Evol. Microbiol.">
        <title>The Global Catalogue of Microorganisms (GCM) 10K type strain sequencing project: providing services to taxonomists for standard genome sequencing and annotation.</title>
        <authorList>
            <consortium name="The Broad Institute Genomics Platform"/>
            <consortium name="The Broad Institute Genome Sequencing Center for Infectious Disease"/>
            <person name="Wu L."/>
            <person name="Ma J."/>
        </authorList>
    </citation>
    <scope>NUCLEOTIDE SEQUENCE [LARGE SCALE GENOMIC DNA]</scope>
    <source>
        <strain evidence="7">CCUG 56042</strain>
    </source>
</reference>
<gene>
    <name evidence="6" type="ORF">ACFPTO_18350</name>
</gene>
<dbReference type="Pfam" id="PF25873">
    <property type="entry name" value="WHD_MalT"/>
    <property type="match status" value="1"/>
</dbReference>
<dbReference type="InterPro" id="IPR027417">
    <property type="entry name" value="P-loop_NTPase"/>
</dbReference>
<organism evidence="6 7">
    <name type="scientific">Paraburkholderia denitrificans</name>
    <dbReference type="NCBI Taxonomy" id="694025"/>
    <lineage>
        <taxon>Bacteria</taxon>
        <taxon>Pseudomonadati</taxon>
        <taxon>Pseudomonadota</taxon>
        <taxon>Betaproteobacteria</taxon>
        <taxon>Burkholderiales</taxon>
        <taxon>Burkholderiaceae</taxon>
        <taxon>Paraburkholderia</taxon>
    </lineage>
</organism>
<evidence type="ECO:0000313" key="7">
    <source>
        <dbReference type="Proteomes" id="UP001596103"/>
    </source>
</evidence>
<dbReference type="Proteomes" id="UP001596103">
    <property type="component" value="Unassembled WGS sequence"/>
</dbReference>
<dbReference type="InterPro" id="IPR059106">
    <property type="entry name" value="WHD_MalT"/>
</dbReference>
<dbReference type="InterPro" id="IPR011990">
    <property type="entry name" value="TPR-like_helical_dom_sf"/>
</dbReference>
<keyword evidence="2" id="KW-0238">DNA-binding</keyword>
<evidence type="ECO:0000256" key="2">
    <source>
        <dbReference type="ARBA" id="ARBA00023125"/>
    </source>
</evidence>
<feature type="domain" description="HTH luxR-type" evidence="5">
    <location>
        <begin position="853"/>
        <end position="918"/>
    </location>
</feature>
<proteinExistence type="predicted"/>
<accession>A0ABW0JCA0</accession>
<dbReference type="InterPro" id="IPR036388">
    <property type="entry name" value="WH-like_DNA-bd_sf"/>
</dbReference>
<comment type="caution">
    <text evidence="6">The sequence shown here is derived from an EMBL/GenBank/DDBJ whole genome shotgun (WGS) entry which is preliminary data.</text>
</comment>
<dbReference type="PROSITE" id="PS50043">
    <property type="entry name" value="HTH_LUXR_2"/>
    <property type="match status" value="1"/>
</dbReference>
<dbReference type="InterPro" id="IPR000792">
    <property type="entry name" value="Tscrpt_reg_LuxR_C"/>
</dbReference>
<dbReference type="Gene3D" id="1.10.10.10">
    <property type="entry name" value="Winged helix-like DNA-binding domain superfamily/Winged helix DNA-binding domain"/>
    <property type="match status" value="1"/>
</dbReference>
<sequence>METRDNPSAESTAQDTNATSAARPPVLLATKVIAPRIPKGLIDRPRLADLANEAADKRLSVIKAPAGFGKTSLALAWFSRLAASGTLLAWLSLDAEDDEPARFLHHLSHSLRYACGNVGASAIGLTAEASLVPANSVMATLINELVDVDDEICLFIDDYHLISLPTIHDAMSFFIANAPSHVHLVICSRTEPPLHLGRLRAHNELLEIDASMLRFNVEETRGLVESTCPAKLPAADVKSLCESTEGWAAALRISTSALARNAHQRAWEVVPATGTSRPLATYLEEILHGLPDETVDFMMCTAILDRLTAPLCDAVTGTANGHSMLTSIASRQMLLEPIDSEGYWFRYHHLMAEYLCQRLAAQPRFDVKDLHRRACQWYAEQALWTEAVKHAIAAGLTSEAIRLMEQCAMALVKKGDLLTLLGWQRQFPADLMRAQVVVTLAIAWGMALAMRFDEALTMLNAIERDVMVDGNADRDEIHWKCLVIRSTVIALQDEPERALAIAQGCLNRPSTDSWTSNVASNVVRFGQWKMGNLDALYSTPWIPYSVEEDQRNVFSSVYRLCILGFAEMEQLHFGLAERHLNESARLAARHAGPRSILNALYAPMLAKIHYEQSRLDEAEALLVDLMPVIDLAVFLDSALTAYITQVRIARTRSDTLHAYALLDQAEALGHNRRWNRLIAATLLERTRLLLSEGRLAEASACATRLEQLAFACASTISRQCLREIQDYRTLGAAYVSLSRRDAQSAVESLQATLRDSPTRRSDFISLNLKAVLALALLATRQRARAVRTFHDVVRVAAPAGIYRTILDQGSEIGELLQATREDIRGTEESGGTATYLDSLIIGWREIYRSEDKPRRDAETLSAREQAIVKLIAQGQSNKEIARTLGIAPGTVKTHVKSIFTKLSVDKRAHAVFRAQELGIVRH</sequence>
<dbReference type="PANTHER" id="PTHR44688">
    <property type="entry name" value="DNA-BINDING TRANSCRIPTIONAL ACTIVATOR DEVR_DOSR"/>
    <property type="match status" value="1"/>
</dbReference>
<keyword evidence="1" id="KW-0805">Transcription regulation</keyword>
<dbReference type="SUPFAM" id="SSF46894">
    <property type="entry name" value="C-terminal effector domain of the bipartite response regulators"/>
    <property type="match status" value="1"/>
</dbReference>
<name>A0ABW0JCA0_9BURK</name>
<evidence type="ECO:0000256" key="1">
    <source>
        <dbReference type="ARBA" id="ARBA00023015"/>
    </source>
</evidence>
<dbReference type="PROSITE" id="PS00622">
    <property type="entry name" value="HTH_LUXR_1"/>
    <property type="match status" value="1"/>
</dbReference>
<dbReference type="PRINTS" id="PR00038">
    <property type="entry name" value="HTHLUXR"/>
</dbReference>
<dbReference type="PANTHER" id="PTHR44688:SF25">
    <property type="entry name" value="HTH LUXR-TYPE DOMAIN-CONTAINING PROTEIN"/>
    <property type="match status" value="1"/>
</dbReference>
<dbReference type="InterPro" id="IPR041617">
    <property type="entry name" value="TPR_MalT"/>
</dbReference>
<evidence type="ECO:0000256" key="3">
    <source>
        <dbReference type="ARBA" id="ARBA00023163"/>
    </source>
</evidence>